<dbReference type="EMBL" id="JX193905">
    <property type="protein sequence ID" value="AFS51985.1"/>
    <property type="molecule type" value="Genomic_DNA"/>
</dbReference>
<proteinExistence type="predicted"/>
<protein>
    <submittedName>
        <fullName evidence="1">DekiORF108</fullName>
    </submittedName>
</protein>
<accession>V9LT02</accession>
<organism evidence="1">
    <name type="scientific">Dendrolimus kikuchii nucleopolyhedrovirus</name>
    <dbReference type="NCBI Taxonomy" id="1219875"/>
    <lineage>
        <taxon>Viruses</taxon>
        <taxon>Viruses incertae sedis</taxon>
        <taxon>Naldaviricetes</taxon>
        <taxon>Lefavirales</taxon>
        <taxon>Baculoviridae</taxon>
        <taxon>Alphabaculovirus</taxon>
    </lineage>
</organism>
<sequence length="72" mass="8482">MSSNSKYAACYLCEEVVYLYKKVLANASTSASTEFYRRHMAIVRRGFVLCPRCHRELSQQENNKRQNENCRQ</sequence>
<reference evidence="1" key="1">
    <citation type="submission" date="2012-06" db="EMBL/GenBank/DDBJ databases">
        <title>Genomic sequencing and analysis of the Dendrolimus kikuchii nucleopolyhedrovirus.</title>
        <authorList>
            <person name="Yang M.M."/>
        </authorList>
    </citation>
    <scope>NUCLEOTIDE SEQUENCE</scope>
    <source>
        <strain evidence="1">YN</strain>
    </source>
</reference>
<name>V9LT02_9ABAC</name>
<evidence type="ECO:0000313" key="1">
    <source>
        <dbReference type="EMBL" id="AFS51985.1"/>
    </source>
</evidence>